<dbReference type="Gene3D" id="3.40.50.300">
    <property type="entry name" value="P-loop containing nucleotide triphosphate hydrolases"/>
    <property type="match status" value="1"/>
</dbReference>
<dbReference type="InterPro" id="IPR006598">
    <property type="entry name" value="CAP10"/>
</dbReference>
<reference evidence="3 4" key="1">
    <citation type="submission" date="2021-01" db="EMBL/GenBank/DDBJ databases">
        <title>011410 draft genome.</title>
        <authorList>
            <person name="Lang L."/>
        </authorList>
    </citation>
    <scope>NUCLEOTIDE SEQUENCE [LARGE SCALE GENOMIC DNA]</scope>
    <source>
        <strain evidence="3 4">KCTC 42845</strain>
    </source>
</reference>
<dbReference type="SMART" id="SM00672">
    <property type="entry name" value="CAP10"/>
    <property type="match status" value="1"/>
</dbReference>
<dbReference type="InterPro" id="IPR051091">
    <property type="entry name" value="O-Glucosyltr/Glycosyltrsf_90"/>
</dbReference>
<feature type="domain" description="Glycosyl transferase CAP10" evidence="2">
    <location>
        <begin position="294"/>
        <end position="560"/>
    </location>
</feature>
<evidence type="ECO:0000313" key="3">
    <source>
        <dbReference type="EMBL" id="MBL3672116.1"/>
    </source>
</evidence>
<evidence type="ECO:0000259" key="2">
    <source>
        <dbReference type="SMART" id="SM00672"/>
    </source>
</evidence>
<evidence type="ECO:0000313" key="4">
    <source>
        <dbReference type="Proteomes" id="UP000644749"/>
    </source>
</evidence>
<accession>A0ABS1S3J1</accession>
<dbReference type="SUPFAM" id="SSF52540">
    <property type="entry name" value="P-loop containing nucleoside triphosphate hydrolases"/>
    <property type="match status" value="1"/>
</dbReference>
<name>A0ABS1S3J1_9RHOB</name>
<organism evidence="3 4">
    <name type="scientific">Paracoccus aerius</name>
    <dbReference type="NCBI Taxonomy" id="1915382"/>
    <lineage>
        <taxon>Bacteria</taxon>
        <taxon>Pseudomonadati</taxon>
        <taxon>Pseudomonadota</taxon>
        <taxon>Alphaproteobacteria</taxon>
        <taxon>Rhodobacterales</taxon>
        <taxon>Paracoccaceae</taxon>
        <taxon>Paracoccus</taxon>
    </lineage>
</organism>
<comment type="caution">
    <text evidence="3">The sequence shown here is derived from an EMBL/GenBank/DDBJ whole genome shotgun (WGS) entry which is preliminary data.</text>
</comment>
<dbReference type="InterPro" id="IPR027417">
    <property type="entry name" value="P-loop_NTPase"/>
</dbReference>
<dbReference type="EMBL" id="JAESHT010000001">
    <property type="protein sequence ID" value="MBL3672116.1"/>
    <property type="molecule type" value="Genomic_DNA"/>
</dbReference>
<sequence>MARKFFQIGFNKCGTTFIAKLFQMNGYSAVHWAEGALAEDIGYSKLVGRKPLQPWAGDTVAFTDMESVRYLNMPIVQGFREFRLLDESYPGSVFLLNTRRVEDWIISRYSHRGGSYARAQAQIRGVALGDLADIWAAEWESHLADCRTYFAGRAEFVEIDIDRAAPGDYRDALAPWFHLPQCPPRPDAKARANRASYLPGLARMLTADEPAIAADERDAMSDAVVAAACPARLAAAVHRHASPQAAVVDLDRDEVRDPGGAALPLRRGPDGFFHADPAFPRLLRIATAANDIAQAADRGIYHIDMTPGFPGDQDGPLLAGCRRAGAANVFLCPMPWIHRLGNDGHLGRPGRADPPFPAKQDRAVFRGGLSGYALDPEGQPLRPAHEVVGDVLAGASKADLRAVTRVALALRHAGAADIDIGLTPDARGERAMHRAGLSHLIAARGGDDFLLSHRYLVCLGATSGPEDFLPLANSHSVVLLEEDGWEMFSRALFKPWQHYIPLRPGGGDLPERLAWARANPGECQQISARARALCRLLGDRRARQDQLARILRHYRLATGQGA</sequence>
<gene>
    <name evidence="3" type="ORF">JL111_01335</name>
</gene>
<keyword evidence="1" id="KW-0808">Transferase</keyword>
<keyword evidence="4" id="KW-1185">Reference proteome</keyword>
<dbReference type="PANTHER" id="PTHR12203:SF35">
    <property type="entry name" value="PROTEIN O-GLUCOSYLTRANSFERASE 1"/>
    <property type="match status" value="1"/>
</dbReference>
<protein>
    <recommendedName>
        <fullName evidence="2">Glycosyl transferase CAP10 domain-containing protein</fullName>
    </recommendedName>
</protein>
<dbReference type="PANTHER" id="PTHR12203">
    <property type="entry name" value="KDEL LYS-ASP-GLU-LEU CONTAINING - RELATED"/>
    <property type="match status" value="1"/>
</dbReference>
<proteinExistence type="predicted"/>
<dbReference type="Pfam" id="PF05686">
    <property type="entry name" value="Glyco_transf_90"/>
    <property type="match status" value="1"/>
</dbReference>
<evidence type="ECO:0000256" key="1">
    <source>
        <dbReference type="ARBA" id="ARBA00022679"/>
    </source>
</evidence>
<dbReference type="Proteomes" id="UP000644749">
    <property type="component" value="Unassembled WGS sequence"/>
</dbReference>
<dbReference type="RefSeq" id="WP_191307922.1">
    <property type="nucleotide sequence ID" value="NZ_BNCL01000002.1"/>
</dbReference>